<evidence type="ECO:0000313" key="7">
    <source>
        <dbReference type="EMBL" id="KAG7339640.1"/>
    </source>
</evidence>
<keyword evidence="1" id="KW-0433">Leucine-rich repeat</keyword>
<evidence type="ECO:0000256" key="2">
    <source>
        <dbReference type="ARBA" id="ARBA00022729"/>
    </source>
</evidence>
<dbReference type="EMBL" id="JAGRRH010000031">
    <property type="protein sequence ID" value="KAG7339640.1"/>
    <property type="molecule type" value="Genomic_DNA"/>
</dbReference>
<evidence type="ECO:0000313" key="8">
    <source>
        <dbReference type="Proteomes" id="UP000693970"/>
    </source>
</evidence>
<dbReference type="InterPro" id="IPR053211">
    <property type="entry name" value="DNA_repair-toleration"/>
</dbReference>
<feature type="compositionally biased region" description="Basic and acidic residues" evidence="4">
    <location>
        <begin position="205"/>
        <end position="215"/>
    </location>
</feature>
<dbReference type="InterPro" id="IPR005084">
    <property type="entry name" value="CBM6"/>
</dbReference>
<feature type="compositionally biased region" description="Polar residues" evidence="4">
    <location>
        <begin position="145"/>
        <end position="156"/>
    </location>
</feature>
<gene>
    <name evidence="7" type="ORF">IV203_024679</name>
</gene>
<feature type="region of interest" description="Disordered" evidence="4">
    <location>
        <begin position="307"/>
        <end position="337"/>
    </location>
</feature>
<feature type="compositionally biased region" description="Low complexity" evidence="4">
    <location>
        <begin position="191"/>
        <end position="201"/>
    </location>
</feature>
<protein>
    <submittedName>
        <fullName evidence="7">Leucine rich repeat LRR-containing protein</fullName>
    </submittedName>
</protein>
<feature type="region of interest" description="Disordered" evidence="4">
    <location>
        <begin position="240"/>
        <end position="264"/>
    </location>
</feature>
<keyword evidence="5" id="KW-0472">Membrane</keyword>
<dbReference type="InterPro" id="IPR001611">
    <property type="entry name" value="Leu-rich_rpt"/>
</dbReference>
<dbReference type="OrthoDB" id="1394818at2759"/>
<reference evidence="7" key="1">
    <citation type="journal article" date="2021" name="Sci. Rep.">
        <title>Diploid genomic architecture of Nitzschia inconspicua, an elite biomass production diatom.</title>
        <authorList>
            <person name="Oliver A."/>
            <person name="Podell S."/>
            <person name="Pinowska A."/>
            <person name="Traller J.C."/>
            <person name="Smith S.R."/>
            <person name="McClure R."/>
            <person name="Beliaev A."/>
            <person name="Bohutskyi P."/>
            <person name="Hill E.A."/>
            <person name="Rabines A."/>
            <person name="Zheng H."/>
            <person name="Allen L.Z."/>
            <person name="Kuo A."/>
            <person name="Grigoriev I.V."/>
            <person name="Allen A.E."/>
            <person name="Hazlebeck D."/>
            <person name="Allen E.E."/>
        </authorList>
    </citation>
    <scope>NUCLEOTIDE SEQUENCE</scope>
    <source>
        <strain evidence="7">Hildebrandi</strain>
    </source>
</reference>
<evidence type="ECO:0000259" key="6">
    <source>
        <dbReference type="PROSITE" id="PS51175"/>
    </source>
</evidence>
<keyword evidence="8" id="KW-1185">Reference proteome</keyword>
<keyword evidence="3" id="KW-0677">Repeat</keyword>
<feature type="compositionally biased region" description="Basic and acidic residues" evidence="4">
    <location>
        <begin position="246"/>
        <end position="259"/>
    </location>
</feature>
<keyword evidence="5" id="KW-0812">Transmembrane</keyword>
<feature type="transmembrane region" description="Helical" evidence="5">
    <location>
        <begin position="273"/>
        <end position="296"/>
    </location>
</feature>
<dbReference type="PANTHER" id="PTHR48060">
    <property type="entry name" value="DNA DAMAGE-REPAIR/TOLERATION PROTEIN DRT100"/>
    <property type="match status" value="1"/>
</dbReference>
<proteinExistence type="predicted"/>
<dbReference type="Pfam" id="PF13855">
    <property type="entry name" value="LRR_8"/>
    <property type="match status" value="1"/>
</dbReference>
<keyword evidence="5" id="KW-1133">Transmembrane helix</keyword>
<dbReference type="GO" id="GO:0030246">
    <property type="term" value="F:carbohydrate binding"/>
    <property type="evidence" value="ECO:0007669"/>
    <property type="project" value="InterPro"/>
</dbReference>
<dbReference type="PANTHER" id="PTHR48060:SF24">
    <property type="entry name" value="NON-SPECIFIC SERINE_THREONINE PROTEIN KINASE"/>
    <property type="match status" value="1"/>
</dbReference>
<feature type="region of interest" description="Disordered" evidence="4">
    <location>
        <begin position="135"/>
        <end position="217"/>
    </location>
</feature>
<accession>A0A9K3PAC9</accession>
<dbReference type="PROSITE" id="PS51175">
    <property type="entry name" value="CBM6"/>
    <property type="match status" value="1"/>
</dbReference>
<dbReference type="AlphaFoldDB" id="A0A9K3PAC9"/>
<reference evidence="7" key="2">
    <citation type="submission" date="2021-04" db="EMBL/GenBank/DDBJ databases">
        <authorList>
            <person name="Podell S."/>
        </authorList>
    </citation>
    <scope>NUCLEOTIDE SEQUENCE</scope>
    <source>
        <strain evidence="7">Hildebrandi</strain>
    </source>
</reference>
<dbReference type="FunFam" id="3.80.10.10:FF:000041">
    <property type="entry name" value="LRR receptor-like serine/threonine-protein kinase ERECTA"/>
    <property type="match status" value="1"/>
</dbReference>
<evidence type="ECO:0000256" key="3">
    <source>
        <dbReference type="ARBA" id="ARBA00022737"/>
    </source>
</evidence>
<dbReference type="Proteomes" id="UP000693970">
    <property type="component" value="Unassembled WGS sequence"/>
</dbReference>
<sequence>MDLDLVAPNCASKIMMNQKDRKNDPLQEDVGYVKQHFDSMLCQQGVVDRNEILLVPPLPNEGSPSYMDTLKSTMDPPLEVNCDTVVEIEQNRNVSIPVDVLVATSTSPIFVGDVMDGSTMNANVDENQFAESHVDADDHPMPAKNETTSEISSKSDVLSKLAPSLEHPDSFFEDSSNSGNEEEKSQEMDETITVISTTSSSLPTEVKDKQDKHQQSDAMQVRSYAYNLLKRLSDDNPHAGYHHHNKFIESEKSFPKDTDSPLPEQRPTCSRGMLLGTILVVTILLVAMAVSLAVVLTVKTTADPMPVPSSAAPEDASSFFPPTISPAPTTPFEPTSAECQSLHKQTNTQQYEAEDAVAWIGNATARSDQGRSGYCGTGYVALSQAGDRYVVGHAVLEASGYFSVTVRYSTPVPVELLVSVDSTPLVFLELNATDNENTWTVATARHILMKEGSPYLEVWIRNDLQHQVNIDWIALTRNIQLSRSQYMTAVLKQEYATESSNNWYQNASLAWMEEKDKIDWSTVSSQELVERYVLAQFYLSTYGEVWRANTGWLSPRHACDWYGIICMSTNQAIRITNIVTDVVLENNGLFGMLPDDLSLLNELSALTLNGNQMEGPLFVGIGGLASTLTHLALGHNRLYGTLPSELFALTKLEILSLQHNRLTGTLSHAINQMTALRELNLSFNAMTGTIPSSVAAMSKLDVIDVGGNSFHTPSP</sequence>
<evidence type="ECO:0000256" key="5">
    <source>
        <dbReference type="SAM" id="Phobius"/>
    </source>
</evidence>
<name>A0A9K3PAC9_9STRA</name>
<feature type="domain" description="CBM6" evidence="6">
    <location>
        <begin position="349"/>
        <end position="476"/>
    </location>
</feature>
<comment type="caution">
    <text evidence="7">The sequence shown here is derived from an EMBL/GenBank/DDBJ whole genome shotgun (WGS) entry which is preliminary data.</text>
</comment>
<evidence type="ECO:0000256" key="4">
    <source>
        <dbReference type="SAM" id="MobiDB-lite"/>
    </source>
</evidence>
<evidence type="ECO:0000256" key="1">
    <source>
        <dbReference type="ARBA" id="ARBA00022614"/>
    </source>
</evidence>
<keyword evidence="2" id="KW-0732">Signal</keyword>
<organism evidence="7 8">
    <name type="scientific">Nitzschia inconspicua</name>
    <dbReference type="NCBI Taxonomy" id="303405"/>
    <lineage>
        <taxon>Eukaryota</taxon>
        <taxon>Sar</taxon>
        <taxon>Stramenopiles</taxon>
        <taxon>Ochrophyta</taxon>
        <taxon>Bacillariophyta</taxon>
        <taxon>Bacillariophyceae</taxon>
        <taxon>Bacillariophycidae</taxon>
        <taxon>Bacillariales</taxon>
        <taxon>Bacillariaceae</taxon>
        <taxon>Nitzschia</taxon>
    </lineage>
</organism>